<geneLocation type="mitochondrion" evidence="2"/>
<reference evidence="2" key="1">
    <citation type="journal article" date="2015" name="Genome Biol. Evol.">
        <title>Organellar Genomes of White Spruce (Picea glauca): Assembly and Annotation.</title>
        <authorList>
            <person name="Jackman S.D."/>
            <person name="Warren R.L."/>
            <person name="Gibb E.A."/>
            <person name="Vandervalk B.P."/>
            <person name="Mohamadi H."/>
            <person name="Chu J."/>
            <person name="Raymond A."/>
            <person name="Pleasance S."/>
            <person name="Coope R."/>
            <person name="Wildung M.R."/>
            <person name="Ritland C.E."/>
            <person name="Bousquet J."/>
            <person name="Jones S.J."/>
            <person name="Bohlmann J."/>
            <person name="Birol I."/>
        </authorList>
    </citation>
    <scope>NUCLEOTIDE SEQUENCE [LARGE SCALE GENOMIC DNA]</scope>
    <source>
        <tissue evidence="2">Flushing bud</tissue>
    </source>
</reference>
<sequence length="88" mass="10164">MGDGFYQAHQPCEILKSPIHHHHYRLPYQMVRGNTNSGLQHQNSCKVHLQEHHIQVWVSQEIDNRSESALDEKYNSGSDARFYGAAPH</sequence>
<protein>
    <submittedName>
        <fullName evidence="2">Uncharacterized protein</fullName>
    </submittedName>
</protein>
<proteinExistence type="predicted"/>
<dbReference type="EMBL" id="LKAM01000007">
    <property type="protein sequence ID" value="KUM47470.1"/>
    <property type="molecule type" value="Genomic_DNA"/>
</dbReference>
<dbReference type="AlphaFoldDB" id="A0A101LY42"/>
<evidence type="ECO:0000256" key="1">
    <source>
        <dbReference type="SAM" id="MobiDB-lite"/>
    </source>
</evidence>
<accession>A0A101LY42</accession>
<name>A0A101LY42_PICGL</name>
<evidence type="ECO:0000313" key="2">
    <source>
        <dbReference type="EMBL" id="KUM47470.1"/>
    </source>
</evidence>
<keyword evidence="2" id="KW-0496">Mitochondrion</keyword>
<comment type="caution">
    <text evidence="2">The sequence shown here is derived from an EMBL/GenBank/DDBJ whole genome shotgun (WGS) entry which is preliminary data.</text>
</comment>
<organism evidence="2">
    <name type="scientific">Picea glauca</name>
    <name type="common">White spruce</name>
    <name type="synonym">Pinus glauca</name>
    <dbReference type="NCBI Taxonomy" id="3330"/>
    <lineage>
        <taxon>Eukaryota</taxon>
        <taxon>Viridiplantae</taxon>
        <taxon>Streptophyta</taxon>
        <taxon>Embryophyta</taxon>
        <taxon>Tracheophyta</taxon>
        <taxon>Spermatophyta</taxon>
        <taxon>Pinopsida</taxon>
        <taxon>Pinidae</taxon>
        <taxon>Conifers I</taxon>
        <taxon>Pinales</taxon>
        <taxon>Pinaceae</taxon>
        <taxon>Picea</taxon>
    </lineage>
</organism>
<gene>
    <name evidence="2" type="ORF">ABT39_MTgene5656</name>
</gene>
<feature type="region of interest" description="Disordered" evidence="1">
    <location>
        <begin position="67"/>
        <end position="88"/>
    </location>
</feature>